<dbReference type="OrthoDB" id="843225at2759"/>
<dbReference type="PRINTS" id="PR01438">
    <property type="entry name" value="UNVRSLSTRESS"/>
</dbReference>
<dbReference type="SUPFAM" id="SSF52402">
    <property type="entry name" value="Adenine nucleotide alpha hydrolases-like"/>
    <property type="match status" value="1"/>
</dbReference>
<name>A0A0G2FTI9_PHACM</name>
<evidence type="ECO:0000313" key="4">
    <source>
        <dbReference type="Proteomes" id="UP000053317"/>
    </source>
</evidence>
<dbReference type="InterPro" id="IPR006015">
    <property type="entry name" value="Universal_stress_UspA"/>
</dbReference>
<feature type="region of interest" description="Disordered" evidence="1">
    <location>
        <begin position="385"/>
        <end position="453"/>
    </location>
</feature>
<dbReference type="EMBL" id="LCWF01000193">
    <property type="protein sequence ID" value="KKY15198.1"/>
    <property type="molecule type" value="Genomic_DNA"/>
</dbReference>
<organism evidence="3 4">
    <name type="scientific">Phaeomoniella chlamydospora</name>
    <name type="common">Phaeoacremonium chlamydosporum</name>
    <dbReference type="NCBI Taxonomy" id="158046"/>
    <lineage>
        <taxon>Eukaryota</taxon>
        <taxon>Fungi</taxon>
        <taxon>Dikarya</taxon>
        <taxon>Ascomycota</taxon>
        <taxon>Pezizomycotina</taxon>
        <taxon>Eurotiomycetes</taxon>
        <taxon>Chaetothyriomycetidae</taxon>
        <taxon>Phaeomoniellales</taxon>
        <taxon>Phaeomoniellaceae</taxon>
        <taxon>Phaeomoniella</taxon>
    </lineage>
</organism>
<dbReference type="InterPro" id="IPR006016">
    <property type="entry name" value="UspA"/>
</dbReference>
<evidence type="ECO:0000259" key="2">
    <source>
        <dbReference type="Pfam" id="PF00582"/>
    </source>
</evidence>
<dbReference type="Gene3D" id="3.40.50.620">
    <property type="entry name" value="HUPs"/>
    <property type="match status" value="1"/>
</dbReference>
<feature type="region of interest" description="Disordered" evidence="1">
    <location>
        <begin position="337"/>
        <end position="371"/>
    </location>
</feature>
<dbReference type="PANTHER" id="PTHR47815">
    <property type="entry name" value="UNIVERSAL STRESS PROTEIN A FAMILY PROTEIN C25B2.10"/>
    <property type="match status" value="1"/>
</dbReference>
<comment type="caution">
    <text evidence="3">The sequence shown here is derived from an EMBL/GenBank/DDBJ whole genome shotgun (WGS) entry which is preliminary data.</text>
</comment>
<sequence>MASLPIRATSPETKLKNPFDAQSDIPDEKPTTEEDAKKEGRKLSFAAASKLERGDSKRSSIQFNVPETKPTGRDESETLPAAPKLARRISSPPPQRTYHRGVSFDTFDNRDATDISFTLHYKHKNYQHTRRSRTFLCGTDQNDYSEFALDWLLDELADDGDEIVCLRVVDKDSRLVNEANLDKAKYRDAAQKLLDQVIAKNTHDEKSISLIMELAVGKVQDIIQRMIQIYEPAVLIVGTRGRSLNGMQGLLPGSVSKYCLQQSPIPVIVVRPTNKRLKKKKKRLADPTRRDYNHILSSGGHVLTKPVRDSMIEPLPTATDQEAAAVAKAVGLPNTKHRYGGGAPLSKTISARSDVTSDAESPSPTGPMSPDIKAVVLKSPTLKALDSPNMSESEEEDIVDKFSRTKRTTSKQPGKAVGAVVDEVVPKKPPKPPNWDPNDAGQNILDMLDELTG</sequence>
<reference evidence="3 4" key="1">
    <citation type="submission" date="2015-05" db="EMBL/GenBank/DDBJ databases">
        <title>Distinctive expansion of gene families associated with plant cell wall degradation and secondary metabolism in the genomes of grapevine trunk pathogens.</title>
        <authorList>
            <person name="Lawrence D.P."/>
            <person name="Travadon R."/>
            <person name="Rolshausen P.E."/>
            <person name="Baumgartner K."/>
        </authorList>
    </citation>
    <scope>NUCLEOTIDE SEQUENCE [LARGE SCALE GENOMIC DNA]</scope>
    <source>
        <strain evidence="3">UCRPC4</strain>
    </source>
</reference>
<dbReference type="Pfam" id="PF00582">
    <property type="entry name" value="Usp"/>
    <property type="match status" value="1"/>
</dbReference>
<dbReference type="InterPro" id="IPR014729">
    <property type="entry name" value="Rossmann-like_a/b/a_fold"/>
</dbReference>
<keyword evidence="4" id="KW-1185">Reference proteome</keyword>
<feature type="domain" description="UspA" evidence="2">
    <location>
        <begin position="133"/>
        <end position="271"/>
    </location>
</feature>
<dbReference type="Proteomes" id="UP000053317">
    <property type="component" value="Unassembled WGS sequence"/>
</dbReference>
<feature type="region of interest" description="Disordered" evidence="1">
    <location>
        <begin position="1"/>
        <end position="102"/>
    </location>
</feature>
<reference evidence="3 4" key="2">
    <citation type="submission" date="2015-05" db="EMBL/GenBank/DDBJ databases">
        <authorList>
            <person name="Morales-Cruz A."/>
            <person name="Amrine K.C."/>
            <person name="Cantu D."/>
        </authorList>
    </citation>
    <scope>NUCLEOTIDE SEQUENCE [LARGE SCALE GENOMIC DNA]</scope>
    <source>
        <strain evidence="3">UCRPC4</strain>
    </source>
</reference>
<feature type="compositionally biased region" description="Basic and acidic residues" evidence="1">
    <location>
        <begin position="26"/>
        <end position="42"/>
    </location>
</feature>
<dbReference type="PANTHER" id="PTHR47815:SF1">
    <property type="entry name" value="UNIVERSAL STRESS PROTEIN A FAMILY PROTEIN C25B2.10"/>
    <property type="match status" value="1"/>
</dbReference>
<evidence type="ECO:0000256" key="1">
    <source>
        <dbReference type="SAM" id="MobiDB-lite"/>
    </source>
</evidence>
<gene>
    <name evidence="3" type="ORF">UCRPC4_g06425</name>
</gene>
<accession>A0A0G2FTI9</accession>
<protein>
    <submittedName>
        <fullName evidence="3">Putative universal stress protein family domain protein</fullName>
    </submittedName>
</protein>
<feature type="compositionally biased region" description="Polar residues" evidence="1">
    <location>
        <begin position="347"/>
        <end position="363"/>
    </location>
</feature>
<dbReference type="CDD" id="cd23659">
    <property type="entry name" value="USP_At3g01520-like"/>
    <property type="match status" value="1"/>
</dbReference>
<dbReference type="AlphaFoldDB" id="A0A0G2FTI9"/>
<evidence type="ECO:0000313" key="3">
    <source>
        <dbReference type="EMBL" id="KKY15198.1"/>
    </source>
</evidence>
<proteinExistence type="predicted"/>